<organism evidence="2 3">
    <name type="scientific">Mycetomoellerius zeteki</name>
    <dbReference type="NCBI Taxonomy" id="64791"/>
    <lineage>
        <taxon>Eukaryota</taxon>
        <taxon>Metazoa</taxon>
        <taxon>Ecdysozoa</taxon>
        <taxon>Arthropoda</taxon>
        <taxon>Hexapoda</taxon>
        <taxon>Insecta</taxon>
        <taxon>Pterygota</taxon>
        <taxon>Neoptera</taxon>
        <taxon>Endopterygota</taxon>
        <taxon>Hymenoptera</taxon>
        <taxon>Apocrita</taxon>
        <taxon>Aculeata</taxon>
        <taxon>Formicoidea</taxon>
        <taxon>Formicidae</taxon>
        <taxon>Myrmicinae</taxon>
        <taxon>Mycetomoellerius</taxon>
    </lineage>
</organism>
<protein>
    <submittedName>
        <fullName evidence="2">Uncharacterized protein</fullName>
    </submittedName>
</protein>
<evidence type="ECO:0000256" key="1">
    <source>
        <dbReference type="SAM" id="MobiDB-lite"/>
    </source>
</evidence>
<gene>
    <name evidence="2" type="ORF">ALC60_10258</name>
</gene>
<name>A0A151WRX4_9HYME</name>
<reference evidence="2 3" key="1">
    <citation type="submission" date="2015-09" db="EMBL/GenBank/DDBJ databases">
        <title>Trachymyrmex zeteki WGS genome.</title>
        <authorList>
            <person name="Nygaard S."/>
            <person name="Hu H."/>
            <person name="Boomsma J."/>
            <person name="Zhang G."/>
        </authorList>
    </citation>
    <scope>NUCLEOTIDE SEQUENCE [LARGE SCALE GENOMIC DNA]</scope>
    <source>
        <strain evidence="2">Tzet28-1</strain>
        <tissue evidence="2">Whole body</tissue>
    </source>
</reference>
<feature type="region of interest" description="Disordered" evidence="1">
    <location>
        <begin position="1"/>
        <end position="37"/>
    </location>
</feature>
<dbReference type="AlphaFoldDB" id="A0A151WRX4"/>
<feature type="region of interest" description="Disordered" evidence="1">
    <location>
        <begin position="143"/>
        <end position="182"/>
    </location>
</feature>
<accession>A0A151WRX4</accession>
<dbReference type="KEGG" id="mzt:108726936"/>
<dbReference type="Proteomes" id="UP000075809">
    <property type="component" value="Unassembled WGS sequence"/>
</dbReference>
<evidence type="ECO:0000313" key="2">
    <source>
        <dbReference type="EMBL" id="KYQ50662.1"/>
    </source>
</evidence>
<feature type="compositionally biased region" description="Low complexity" evidence="1">
    <location>
        <begin position="163"/>
        <end position="181"/>
    </location>
</feature>
<keyword evidence="3" id="KW-1185">Reference proteome</keyword>
<feature type="compositionally biased region" description="Polar residues" evidence="1">
    <location>
        <begin position="143"/>
        <end position="153"/>
    </location>
</feature>
<dbReference type="OrthoDB" id="10582215at2759"/>
<sequence length="456" mass="50850">MQEESNSSALSGNSNKSIVSPDKSLNTTPLSESSGNSSTGFLKTLFTSPTKKDIQNPLSTIRDTHCKYCSKPINNRFCDFRCNGDCNSVAHYRCTVQAYKSIQINIRPDRFFCLWCTVYKYEENARQQFQILIDETDTLNKSNDLAENSNKNVITPKKSQKMSPKILINPSSPSKSSGNSNERSFKITATTITSPKTECVFSMPVSPCRPSNCSSLKPVSSESDILNKNSTTLSGNLNKSIVSLDKSLNTTPLSESSGNSSMGLFKTLFTSPTKKSPNVTPKTPISGSFQIDNEIIDKSFKIDTPTTPVTPNSFSIPFSPGLPSVSSPLKSISPSSKTQIVPYEENLHFTFPEHNIEESSSNKSIMNKILLELQQCKQLLQERVSHQTMTTSFEQDKKYYLRSLKNLMYLNHEGLRKIEAQMCTVQTQCTELCNHLSKIVSKNISEEQKVEFVCKM</sequence>
<proteinExistence type="predicted"/>
<dbReference type="EMBL" id="KQ982793">
    <property type="protein sequence ID" value="KYQ50662.1"/>
    <property type="molecule type" value="Genomic_DNA"/>
</dbReference>
<evidence type="ECO:0000313" key="3">
    <source>
        <dbReference type="Proteomes" id="UP000075809"/>
    </source>
</evidence>